<protein>
    <recommendedName>
        <fullName evidence="1">F-box domain-containing protein</fullName>
    </recommendedName>
</protein>
<evidence type="ECO:0000313" key="3">
    <source>
        <dbReference type="Proteomes" id="UP001215598"/>
    </source>
</evidence>
<proteinExistence type="predicted"/>
<dbReference type="InterPro" id="IPR036047">
    <property type="entry name" value="F-box-like_dom_sf"/>
</dbReference>
<name>A0AAD7N2N7_9AGAR</name>
<dbReference type="Pfam" id="PF12937">
    <property type="entry name" value="F-box-like"/>
    <property type="match status" value="1"/>
</dbReference>
<dbReference type="CDD" id="cd09917">
    <property type="entry name" value="F-box_SF"/>
    <property type="match status" value="1"/>
</dbReference>
<dbReference type="EMBL" id="JARKIB010000093">
    <property type="protein sequence ID" value="KAJ7742862.1"/>
    <property type="molecule type" value="Genomic_DNA"/>
</dbReference>
<gene>
    <name evidence="2" type="ORF">B0H16DRAFT_1019078</name>
</gene>
<evidence type="ECO:0000313" key="2">
    <source>
        <dbReference type="EMBL" id="KAJ7742862.1"/>
    </source>
</evidence>
<reference evidence="2" key="1">
    <citation type="submission" date="2023-03" db="EMBL/GenBank/DDBJ databases">
        <title>Massive genome expansion in bonnet fungi (Mycena s.s.) driven by repeated elements and novel gene families across ecological guilds.</title>
        <authorList>
            <consortium name="Lawrence Berkeley National Laboratory"/>
            <person name="Harder C.B."/>
            <person name="Miyauchi S."/>
            <person name="Viragh M."/>
            <person name="Kuo A."/>
            <person name="Thoen E."/>
            <person name="Andreopoulos B."/>
            <person name="Lu D."/>
            <person name="Skrede I."/>
            <person name="Drula E."/>
            <person name="Henrissat B."/>
            <person name="Morin E."/>
            <person name="Kohler A."/>
            <person name="Barry K."/>
            <person name="LaButti K."/>
            <person name="Morin E."/>
            <person name="Salamov A."/>
            <person name="Lipzen A."/>
            <person name="Mereny Z."/>
            <person name="Hegedus B."/>
            <person name="Baldrian P."/>
            <person name="Stursova M."/>
            <person name="Weitz H."/>
            <person name="Taylor A."/>
            <person name="Grigoriev I.V."/>
            <person name="Nagy L.G."/>
            <person name="Martin F."/>
            <person name="Kauserud H."/>
        </authorList>
    </citation>
    <scope>NUCLEOTIDE SEQUENCE</scope>
    <source>
        <strain evidence="2">CBHHK182m</strain>
    </source>
</reference>
<dbReference type="Gene3D" id="1.20.1280.50">
    <property type="match status" value="1"/>
</dbReference>
<dbReference type="Proteomes" id="UP001215598">
    <property type="component" value="Unassembled WGS sequence"/>
</dbReference>
<keyword evidence="3" id="KW-1185">Reference proteome</keyword>
<evidence type="ECO:0000259" key="1">
    <source>
        <dbReference type="PROSITE" id="PS50181"/>
    </source>
</evidence>
<dbReference type="SUPFAM" id="SSF81383">
    <property type="entry name" value="F-box domain"/>
    <property type="match status" value="1"/>
</dbReference>
<sequence>MGPSDLSPEVLARIFINLPYNSLLSVQAVCVQWKAVTKDPALSIQLFKKPSTEYVEPGCPDTKKRGWGSSELDLDKIMDSDPKFLKFKLTVPDYTPDKIRAAWSESGWKAERATKLLVNPKWTPRPPPAKTRLHPALNSVSYLIGNDLTDVCFFVGDKQPQLSDLSIAADFLSIPAVTTATVSCGSLTVKVKNSKGIKLIDFFKAMAKESSVKVKRGRQTMTKGDLLGDHRFYEGLINVRRDGSELAAEIATGS</sequence>
<comment type="caution">
    <text evidence="2">The sequence shown here is derived from an EMBL/GenBank/DDBJ whole genome shotgun (WGS) entry which is preliminary data.</text>
</comment>
<feature type="domain" description="F-box" evidence="1">
    <location>
        <begin position="1"/>
        <end position="50"/>
    </location>
</feature>
<organism evidence="2 3">
    <name type="scientific">Mycena metata</name>
    <dbReference type="NCBI Taxonomy" id="1033252"/>
    <lineage>
        <taxon>Eukaryota</taxon>
        <taxon>Fungi</taxon>
        <taxon>Dikarya</taxon>
        <taxon>Basidiomycota</taxon>
        <taxon>Agaricomycotina</taxon>
        <taxon>Agaricomycetes</taxon>
        <taxon>Agaricomycetidae</taxon>
        <taxon>Agaricales</taxon>
        <taxon>Marasmiineae</taxon>
        <taxon>Mycenaceae</taxon>
        <taxon>Mycena</taxon>
    </lineage>
</organism>
<accession>A0AAD7N2N7</accession>
<dbReference type="InterPro" id="IPR001810">
    <property type="entry name" value="F-box_dom"/>
</dbReference>
<dbReference type="PROSITE" id="PS50181">
    <property type="entry name" value="FBOX"/>
    <property type="match status" value="1"/>
</dbReference>
<dbReference type="AlphaFoldDB" id="A0AAD7N2N7"/>